<feature type="compositionally biased region" description="Gly residues" evidence="2">
    <location>
        <begin position="495"/>
        <end position="504"/>
    </location>
</feature>
<feature type="region of interest" description="Disordered" evidence="2">
    <location>
        <begin position="1080"/>
        <end position="1204"/>
    </location>
</feature>
<name>A0ABD3N1Q9_9STRA</name>
<feature type="region of interest" description="Disordered" evidence="2">
    <location>
        <begin position="351"/>
        <end position="370"/>
    </location>
</feature>
<feature type="compositionally biased region" description="Polar residues" evidence="2">
    <location>
        <begin position="60"/>
        <end position="95"/>
    </location>
</feature>
<feature type="compositionally biased region" description="Acidic residues" evidence="2">
    <location>
        <begin position="506"/>
        <end position="522"/>
    </location>
</feature>
<feature type="compositionally biased region" description="Polar residues" evidence="2">
    <location>
        <begin position="265"/>
        <end position="280"/>
    </location>
</feature>
<feature type="compositionally biased region" description="Basic and acidic residues" evidence="2">
    <location>
        <begin position="1288"/>
        <end position="1335"/>
    </location>
</feature>
<feature type="compositionally biased region" description="Basic and acidic residues" evidence="2">
    <location>
        <begin position="1232"/>
        <end position="1244"/>
    </location>
</feature>
<feature type="region of interest" description="Disordered" evidence="2">
    <location>
        <begin position="1022"/>
        <end position="1065"/>
    </location>
</feature>
<feature type="compositionally biased region" description="Basic and acidic residues" evidence="2">
    <location>
        <begin position="353"/>
        <end position="364"/>
    </location>
</feature>
<feature type="compositionally biased region" description="Pro residues" evidence="2">
    <location>
        <begin position="181"/>
        <end position="192"/>
    </location>
</feature>
<feature type="compositionally biased region" description="Polar residues" evidence="2">
    <location>
        <begin position="1267"/>
        <end position="1286"/>
    </location>
</feature>
<dbReference type="Proteomes" id="UP001530293">
    <property type="component" value="Unassembled WGS sequence"/>
</dbReference>
<feature type="compositionally biased region" description="Low complexity" evidence="2">
    <location>
        <begin position="29"/>
        <end position="48"/>
    </location>
</feature>
<feature type="compositionally biased region" description="Polar residues" evidence="2">
    <location>
        <begin position="601"/>
        <end position="610"/>
    </location>
</feature>
<feature type="region of interest" description="Disordered" evidence="2">
    <location>
        <begin position="486"/>
        <end position="655"/>
    </location>
</feature>
<keyword evidence="4" id="KW-1185">Reference proteome</keyword>
<keyword evidence="1" id="KW-0175">Coiled coil</keyword>
<feature type="compositionally biased region" description="Low complexity" evidence="2">
    <location>
        <begin position="208"/>
        <end position="264"/>
    </location>
</feature>
<evidence type="ECO:0000313" key="3">
    <source>
        <dbReference type="EMBL" id="KAL3770059.1"/>
    </source>
</evidence>
<feature type="region of interest" description="Disordered" evidence="2">
    <location>
        <begin position="1216"/>
        <end position="1442"/>
    </location>
</feature>
<feature type="compositionally biased region" description="Basic and acidic residues" evidence="2">
    <location>
        <begin position="744"/>
        <end position="777"/>
    </location>
</feature>
<feature type="compositionally biased region" description="Low complexity" evidence="2">
    <location>
        <begin position="611"/>
        <end position="621"/>
    </location>
</feature>
<feature type="compositionally biased region" description="Low complexity" evidence="2">
    <location>
        <begin position="152"/>
        <end position="163"/>
    </location>
</feature>
<feature type="compositionally biased region" description="Low complexity" evidence="2">
    <location>
        <begin position="312"/>
        <end position="333"/>
    </location>
</feature>
<dbReference type="PANTHER" id="PTHR32083">
    <property type="entry name" value="CILIA AND FLAGELLA-ASSOCIATED PROTEIN 58-RELATED"/>
    <property type="match status" value="1"/>
</dbReference>
<feature type="compositionally biased region" description="Low complexity" evidence="2">
    <location>
        <begin position="546"/>
        <end position="560"/>
    </location>
</feature>
<feature type="compositionally biased region" description="Basic and acidic residues" evidence="2">
    <location>
        <begin position="638"/>
        <end position="655"/>
    </location>
</feature>
<feature type="compositionally biased region" description="Basic and acidic residues" evidence="2">
    <location>
        <begin position="1362"/>
        <end position="1376"/>
    </location>
</feature>
<feature type="compositionally biased region" description="Low complexity" evidence="2">
    <location>
        <begin position="97"/>
        <end position="128"/>
    </location>
</feature>
<evidence type="ECO:0000256" key="1">
    <source>
        <dbReference type="ARBA" id="ARBA00023054"/>
    </source>
</evidence>
<protein>
    <submittedName>
        <fullName evidence="3">Uncharacterized protein</fullName>
    </submittedName>
</protein>
<evidence type="ECO:0000313" key="4">
    <source>
        <dbReference type="Proteomes" id="UP001530293"/>
    </source>
</evidence>
<feature type="compositionally biased region" description="Polar residues" evidence="2">
    <location>
        <begin position="530"/>
        <end position="544"/>
    </location>
</feature>
<comment type="caution">
    <text evidence="3">The sequence shown here is derived from an EMBL/GenBank/DDBJ whole genome shotgun (WGS) entry which is preliminary data.</text>
</comment>
<feature type="region of interest" description="Disordered" evidence="2">
    <location>
        <begin position="152"/>
        <end position="336"/>
    </location>
</feature>
<feature type="compositionally biased region" description="Polar residues" evidence="2">
    <location>
        <begin position="1043"/>
        <end position="1059"/>
    </location>
</feature>
<dbReference type="PANTHER" id="PTHR32083:SF0">
    <property type="entry name" value="CILIA AND FLAGELLA-ASSOCIATED PROTEIN 58"/>
    <property type="match status" value="1"/>
</dbReference>
<evidence type="ECO:0000256" key="2">
    <source>
        <dbReference type="SAM" id="MobiDB-lite"/>
    </source>
</evidence>
<dbReference type="EMBL" id="JALLBG020000046">
    <property type="protein sequence ID" value="KAL3770059.1"/>
    <property type="molecule type" value="Genomic_DNA"/>
</dbReference>
<feature type="compositionally biased region" description="Low complexity" evidence="2">
    <location>
        <begin position="281"/>
        <end position="304"/>
    </location>
</feature>
<sequence length="1442" mass="159263">MDMVAAIQAAKSQLEAETSKKQAKQNVVSTKTNNNATTTAASASAGGASDQGGGRHKKSNSFQFGTSDSYFDKQQQLQQRPPTNIVSFKGSTTRGGQPPQSQLQQDLQQLNRLKSSSAVTTTSTSSSSIPPLHGDYISSEYQYGVNKYNTDNYNQNDMDNDNYSITSSLSGTLPDLGVARLPPPPPPPPPPALTRDHLLSGLNLLPITNNSSHPPNAASTSTTTTQTKTNLTAGVGSLSPNNTTNLSTSTTTTSPTTSATASNNFGVSSTSINSIKSLPMNNIGNNNTTTNHNNISSNNNMTNNDDSKNNKDINTNGNTANNNTKSSSSSTSDDPAKRRIEEIMSEYQGRVDTILRRQRSDSHGDIITTTTNTSTGGTAFATTSASSVISAASAPVESGGGGNSSVDVTKKNPRLESSTVNVDDILSTYKKRVGEIMSKASPSPDKMTITASKAIMMNPQLQLLPLPITLAVDNVILDDETSDYDRESAVDGAVSVGGGGGLGGEAADEDDYSEDEDGSDYDNADHVYGESSQRSPLGSSTSAPPNAMNSVNTNNTNTANRSGSMSDRANAVLQSIHSSGDSGDGEGGGEVDGMVGDAHSENSSGDSTHISGASSASALSARNERGESSHAYNLNRDQPQKDDVDDPREVPIRRKDSLLRAQELTASATFDIANRRHSIPKNFFQDEPARIDLEKRLAEALQREEELSRENIRLEKNLKDARAELDKVQSEARSTKYSSSEQASRIKELERKLKNEKERYEELERERDAMKDEYEQDLEDQKDINRQLEQMVMSEEFEKELEDEINQVKELEHANRRFKVKIDMLERERNTIAKKYETKIEDYTNKITSLEEQLAEWERRAGSLENNVRNTAEEWEVKLADEKRNSRDLQFDLEKAQTKLKGMETELNELRESSSKIDEYEQVLGKLMERNEELEGLAKTAKDELEMAQRQEQVSDRRRTVKMKDLEDMIEEQRITIEQQQETLDESVKTILKLYSLNNENAGDLSVLTEEKLTDMARAMVPPLGSNRSTVPHRKEEDRVDTSGYTSLRPSATARSSTMPPGINASRGREVVKEQLDNCFHEQSRARSRGRTSYSRLTGLDESDRQLDGKVQSQPRPRPHTAMSEDLGINNKNIVPSTSSGAIARHSSRGRGGERTESIRQLTERALTPARDRDRNRSPTASRPISRHRSTAESYDPTGPMSDSLALVPVATTEYSYGGQYDIPPPRSRSVVRREITDDRDRNVVNDYSEVISYNPRPQTYDKHHSSSTVRSNRTHQYNSHNSHNAGNRRDRDRGRVDSHQQTDRERDRRERDKGDQRIIDRNRDRDSRGADKNRGWGGGNDPYYQGASAERGGGYSNPNRSGRDRSSARDRDSRSNHRSSTGDGYGEAKVDAYSYSRRSTRDRSPTGETYFSEDDGARAWRANGGKHHSGGKSGGRSRRDP</sequence>
<feature type="region of interest" description="Disordered" evidence="2">
    <location>
        <begin position="1"/>
        <end position="134"/>
    </location>
</feature>
<accession>A0ABD3N1Q9</accession>
<gene>
    <name evidence="3" type="ORF">ACHAWU_005886</name>
</gene>
<proteinExistence type="predicted"/>
<feature type="region of interest" description="Disordered" evidence="2">
    <location>
        <begin position="726"/>
        <end position="777"/>
    </location>
</feature>
<feature type="compositionally biased region" description="Polar residues" evidence="2">
    <location>
        <begin position="1130"/>
        <end position="1141"/>
    </location>
</feature>
<organism evidence="3 4">
    <name type="scientific">Discostella pseudostelligera</name>
    <dbReference type="NCBI Taxonomy" id="259834"/>
    <lineage>
        <taxon>Eukaryota</taxon>
        <taxon>Sar</taxon>
        <taxon>Stramenopiles</taxon>
        <taxon>Ochrophyta</taxon>
        <taxon>Bacillariophyta</taxon>
        <taxon>Coscinodiscophyceae</taxon>
        <taxon>Thalassiosirophycidae</taxon>
        <taxon>Stephanodiscales</taxon>
        <taxon>Stephanodiscaceae</taxon>
        <taxon>Discostella</taxon>
    </lineage>
</organism>
<reference evidence="3 4" key="1">
    <citation type="submission" date="2024-10" db="EMBL/GenBank/DDBJ databases">
        <title>Updated reference genomes for cyclostephanoid diatoms.</title>
        <authorList>
            <person name="Roberts W.R."/>
            <person name="Alverson A.J."/>
        </authorList>
    </citation>
    <scope>NUCLEOTIDE SEQUENCE [LARGE SCALE GENOMIC DNA]</scope>
    <source>
        <strain evidence="3 4">AJA232-27</strain>
    </source>
</reference>
<feature type="compositionally biased region" description="Polar residues" evidence="2">
    <location>
        <begin position="561"/>
        <end position="577"/>
    </location>
</feature>